<dbReference type="PANTHER" id="PTHR34614:SF2">
    <property type="entry name" value="TRANSPOSASE IS4-LIKE DOMAIN-CONTAINING PROTEIN"/>
    <property type="match status" value="1"/>
</dbReference>
<comment type="caution">
    <text evidence="2">The sequence shown here is derived from an EMBL/GenBank/DDBJ whole genome shotgun (WGS) entry which is preliminary data.</text>
</comment>
<sequence>MGKATNILDEKSLSNDDMLEKYKAQQSCERGFRFLKDSLFFADSIFLKSPERIEAMAMIMGLCLLVYTLAQRQIRKALSASKSTISSQLGKSISNLTMRWIFKCFQSIHIVKINNDISISNLTSERKYILSFLPDKCRYYYQC</sequence>
<keyword evidence="3" id="KW-1185">Reference proteome</keyword>
<keyword evidence="1" id="KW-1133">Transmembrane helix</keyword>
<protein>
    <submittedName>
        <fullName evidence="2">IS1634 family transposase</fullName>
    </submittedName>
</protein>
<gene>
    <name evidence="2" type="ORF">OGM63_24295</name>
</gene>
<dbReference type="RefSeq" id="WP_263748244.1">
    <property type="nucleotide sequence ID" value="NZ_JAOWRF010000342.1"/>
</dbReference>
<organism evidence="2 3">
    <name type="scientific">Plectonema radiosum NIES-515</name>
    <dbReference type="NCBI Taxonomy" id="2986073"/>
    <lineage>
        <taxon>Bacteria</taxon>
        <taxon>Bacillati</taxon>
        <taxon>Cyanobacteriota</taxon>
        <taxon>Cyanophyceae</taxon>
        <taxon>Oscillatoriophycideae</taxon>
        <taxon>Oscillatoriales</taxon>
        <taxon>Microcoleaceae</taxon>
        <taxon>Plectonema</taxon>
    </lineage>
</organism>
<dbReference type="NCBIfam" id="NF033559">
    <property type="entry name" value="transpos_IS1634"/>
    <property type="match status" value="1"/>
</dbReference>
<dbReference type="Proteomes" id="UP001526143">
    <property type="component" value="Unassembled WGS sequence"/>
</dbReference>
<name>A0ABT3B5G6_9CYAN</name>
<dbReference type="InterPro" id="IPR047654">
    <property type="entry name" value="IS1634_transpos"/>
</dbReference>
<evidence type="ECO:0000313" key="2">
    <source>
        <dbReference type="EMBL" id="MCV3216589.1"/>
    </source>
</evidence>
<keyword evidence="1" id="KW-0812">Transmembrane</keyword>
<accession>A0ABT3B5G6</accession>
<evidence type="ECO:0000313" key="3">
    <source>
        <dbReference type="Proteomes" id="UP001526143"/>
    </source>
</evidence>
<dbReference type="PANTHER" id="PTHR34614">
    <property type="match status" value="1"/>
</dbReference>
<dbReference type="EMBL" id="JAOWRF010000342">
    <property type="protein sequence ID" value="MCV3216589.1"/>
    <property type="molecule type" value="Genomic_DNA"/>
</dbReference>
<evidence type="ECO:0000256" key="1">
    <source>
        <dbReference type="SAM" id="Phobius"/>
    </source>
</evidence>
<proteinExistence type="predicted"/>
<reference evidence="2 3" key="1">
    <citation type="submission" date="2022-10" db="EMBL/GenBank/DDBJ databases">
        <title>Identification of biosynthetic pathway for the production of the potent trypsin inhibitor radiosumin.</title>
        <authorList>
            <person name="Fewer D.P."/>
            <person name="Delbaje E."/>
            <person name="Ouyang X."/>
            <person name="Agostino P.D."/>
            <person name="Wahlsten M."/>
            <person name="Jokela J."/>
            <person name="Permi P."/>
            <person name="Haapaniemi E."/>
            <person name="Koistinen H."/>
        </authorList>
    </citation>
    <scope>NUCLEOTIDE SEQUENCE [LARGE SCALE GENOMIC DNA]</scope>
    <source>
        <strain evidence="2 3">NIES-515</strain>
    </source>
</reference>
<keyword evidence="1" id="KW-0472">Membrane</keyword>
<feature type="transmembrane region" description="Helical" evidence="1">
    <location>
        <begin position="53"/>
        <end position="70"/>
    </location>
</feature>